<evidence type="ECO:0000313" key="2">
    <source>
        <dbReference type="EMBL" id="KAG5177673.1"/>
    </source>
</evidence>
<dbReference type="EMBL" id="JAFCMP010000523">
    <property type="protein sequence ID" value="KAG5177673.1"/>
    <property type="molecule type" value="Genomic_DNA"/>
</dbReference>
<protein>
    <submittedName>
        <fullName evidence="2">Uncharacterized protein</fullName>
    </submittedName>
</protein>
<gene>
    <name evidence="2" type="ORF">JKP88DRAFT_84894</name>
</gene>
<accession>A0A835YNC2</accession>
<proteinExistence type="predicted"/>
<sequence>MLEASAPTLLLHLISSLTQGLALRRRDLAAAVLPRPHSRHTVRGGHGVRGVLHPRSRRGARRREHRGRRRVHARHRAASADAGGL</sequence>
<feature type="compositionally biased region" description="Basic residues" evidence="1">
    <location>
        <begin position="52"/>
        <end position="77"/>
    </location>
</feature>
<evidence type="ECO:0000256" key="1">
    <source>
        <dbReference type="SAM" id="MobiDB-lite"/>
    </source>
</evidence>
<comment type="caution">
    <text evidence="2">The sequence shown here is derived from an EMBL/GenBank/DDBJ whole genome shotgun (WGS) entry which is preliminary data.</text>
</comment>
<name>A0A835YNC2_9STRA</name>
<dbReference type="Proteomes" id="UP000664859">
    <property type="component" value="Unassembled WGS sequence"/>
</dbReference>
<reference evidence="2" key="1">
    <citation type="submission" date="2021-02" db="EMBL/GenBank/DDBJ databases">
        <title>First Annotated Genome of the Yellow-green Alga Tribonema minus.</title>
        <authorList>
            <person name="Mahan K.M."/>
        </authorList>
    </citation>
    <scope>NUCLEOTIDE SEQUENCE</scope>
    <source>
        <strain evidence="2">UTEX B ZZ1240</strain>
    </source>
</reference>
<feature type="region of interest" description="Disordered" evidence="1">
    <location>
        <begin position="37"/>
        <end position="85"/>
    </location>
</feature>
<keyword evidence="3" id="KW-1185">Reference proteome</keyword>
<organism evidence="2 3">
    <name type="scientific">Tribonema minus</name>
    <dbReference type="NCBI Taxonomy" id="303371"/>
    <lineage>
        <taxon>Eukaryota</taxon>
        <taxon>Sar</taxon>
        <taxon>Stramenopiles</taxon>
        <taxon>Ochrophyta</taxon>
        <taxon>PX clade</taxon>
        <taxon>Xanthophyceae</taxon>
        <taxon>Tribonematales</taxon>
        <taxon>Tribonemataceae</taxon>
        <taxon>Tribonema</taxon>
    </lineage>
</organism>
<dbReference type="AlphaFoldDB" id="A0A835YNC2"/>
<evidence type="ECO:0000313" key="3">
    <source>
        <dbReference type="Proteomes" id="UP000664859"/>
    </source>
</evidence>